<dbReference type="Gene3D" id="2.60.40.690">
    <property type="entry name" value="Alpha-macroglobulin, receptor-binding domain"/>
    <property type="match status" value="1"/>
</dbReference>
<dbReference type="FunFam" id="1.50.10.20:FF:000001">
    <property type="entry name" value="CD109 isoform 1"/>
    <property type="match status" value="1"/>
</dbReference>
<name>A0A3P9HP95_ORYLA</name>
<evidence type="ECO:0000256" key="6">
    <source>
        <dbReference type="ARBA" id="ARBA00022900"/>
    </source>
</evidence>
<dbReference type="Pfam" id="PF07678">
    <property type="entry name" value="TED_complement"/>
    <property type="match status" value="1"/>
</dbReference>
<reference evidence="12 13" key="2">
    <citation type="submission" date="2017-04" db="EMBL/GenBank/DDBJ databases">
        <title>CpG methylation of centromeres and impact of large insertions on vertebrate speciation.</title>
        <authorList>
            <person name="Ichikawa K."/>
            <person name="Yoshimura J."/>
            <person name="Morishita S."/>
        </authorList>
    </citation>
    <scope>NUCLEOTIDE SEQUENCE</scope>
    <source>
        <strain evidence="12 13">HSOK</strain>
    </source>
</reference>
<dbReference type="InterPro" id="IPR008930">
    <property type="entry name" value="Terpenoid_cyclase/PrenylTrfase"/>
</dbReference>
<dbReference type="SMART" id="SM01359">
    <property type="entry name" value="A2M_N_2"/>
    <property type="match status" value="1"/>
</dbReference>
<sequence>SSHLRAGNKEILCVLIQTPTEPATLTITLDLDSSSTKIGQLSFRTEIYHCFPLLVPIVSSTTVASISVKIQGQMDSLNQETKVLIEPPAFVHIVQTDKPIYKPGQTGDIHVLKQDPNSNRIAQWLDKSINGGILDLSHPTIPEAAQGIYVITAETDKGETISYNFEIKEYVLPKFEVTVNLPSVITILDDEVTLKICGKYTYGKPVLGSVKADISYELYCLMSLNVTYLLVLKKEFGTGMLWHTWVLLFDNLFFNFLPIFLFFFLFLQIKVTGADGSPIANQVVYLYVKDSLESTLYTDQKGIAVFSLDTSSWSESVSLSVSGDLLQLLVAFYTKRVSCWANNPIGRYERSISQYNSSMALFLNVSPVNKGTIKIPLANVTDLAPIAQVVVYTMISSGEVVADSQDFPIQLCLNNKVSLEFSDVQELPGAKTTLTLRARSGSLCSVRAIDQSVLLLKSEEELTVDYVRLSPQYSCTLTSELVLLSPDTWSGLLTGLQPAAHQENMFGTGTPSGMTGMAGPAPEGQKTETIRTYFPETWIWDLVSVGSSGLTSLVKTVPDTITKWAAGAFCVSPTGFGVAPNVRLTAFQPFFVSLNLPYSVVRGEVFTLKATVFNYLPKCIMVKATLANSDQFSFKNCDGCVYSSVCLCAEESKTFSWIMTPTALGDVTLKVSAEAEKSNKKCGTEVVTVPTVGQVDTVITTLLVEAEGVPQMVSHNALLCPAKGPVSKKISLELPEDFVNGSERASVSVVGDLMGRAMKNLDKLLAMPYGCGEQNMLLFAPNIFILDYLKSTGQLKESTWKMAVGYLKSGYQRELNYKHGDGSYSAFGMSDPSGNTWLTTFVMKSFNAAKQYIFVDQKYIQDARTWLSGLQKLDGCIQSVGKLFHNGMKGGVSNDVSLTAYVAAAMLELDGNNPVVQNCLKCLRTAVSGKITNLYTVALLSYTFTLAGDQDVRSKLITLLDQKSINEGGTRHWKRDGAPETGLDSVEVEMTSYVLLALLSGPSLPGFGLDYAAGIVRWLAQQQNPFGGFSSTQDTVVALQALAKYATATFSPEGSTTVTVTSVGGLNKHFSVNEDNRLLYQEEKLTEIPGEYTIEAEGQSCVLAQISLFYNIPPPSNFSAFEISTNTRVEITFKHKVYQKHNGSLDVLVLFQGYINIYLDGVRSFEALWFVKLLVVLYSHACVPVCTWQLKKGQKETFNVILEEDQQVGNLKPAVVKVYDYYQTSTTLC</sequence>
<dbReference type="InterPro" id="IPR036595">
    <property type="entry name" value="A-macroglobulin_rcpt-bd_sf"/>
</dbReference>
<dbReference type="Pfam" id="PF07677">
    <property type="entry name" value="A2M_recep"/>
    <property type="match status" value="1"/>
</dbReference>
<dbReference type="InterPro" id="IPR041813">
    <property type="entry name" value="A2M_TED"/>
</dbReference>
<dbReference type="Gene3D" id="2.60.120.1540">
    <property type="match status" value="1"/>
</dbReference>
<dbReference type="Pfam" id="PF17791">
    <property type="entry name" value="MG3"/>
    <property type="match status" value="1"/>
</dbReference>
<evidence type="ECO:0000256" key="9">
    <source>
        <dbReference type="SAM" id="Phobius"/>
    </source>
</evidence>
<keyword evidence="9" id="KW-0472">Membrane</keyword>
<dbReference type="Gene3D" id="6.20.50.160">
    <property type="match status" value="1"/>
</dbReference>
<dbReference type="Pfam" id="PF07703">
    <property type="entry name" value="A2M_BRD"/>
    <property type="match status" value="1"/>
</dbReference>
<feature type="domain" description="Alpha-2-macroglobulin bait region" evidence="10">
    <location>
        <begin position="317"/>
        <end position="456"/>
    </location>
</feature>
<dbReference type="Gene3D" id="2.60.40.10">
    <property type="entry name" value="Immunoglobulins"/>
    <property type="match status" value="2"/>
</dbReference>
<evidence type="ECO:0000313" key="13">
    <source>
        <dbReference type="Proteomes" id="UP000265200"/>
    </source>
</evidence>
<dbReference type="InterPro" id="IPR050473">
    <property type="entry name" value="A2M/Complement_sys"/>
</dbReference>
<keyword evidence="6" id="KW-0722">Serine protease inhibitor</keyword>
<evidence type="ECO:0000256" key="1">
    <source>
        <dbReference type="ARBA" id="ARBA00004613"/>
    </source>
</evidence>
<comment type="similarity">
    <text evidence="2">Belongs to the protease inhibitor I39 (alpha-2-macroglobulin) family.</text>
</comment>
<organism evidence="12 13">
    <name type="scientific">Oryzias latipes</name>
    <name type="common">Japanese rice fish</name>
    <name type="synonym">Japanese killifish</name>
    <dbReference type="NCBI Taxonomy" id="8090"/>
    <lineage>
        <taxon>Eukaryota</taxon>
        <taxon>Metazoa</taxon>
        <taxon>Chordata</taxon>
        <taxon>Craniata</taxon>
        <taxon>Vertebrata</taxon>
        <taxon>Euteleostomi</taxon>
        <taxon>Actinopterygii</taxon>
        <taxon>Neopterygii</taxon>
        <taxon>Teleostei</taxon>
        <taxon>Neoteleostei</taxon>
        <taxon>Acanthomorphata</taxon>
        <taxon>Ovalentaria</taxon>
        <taxon>Atherinomorphae</taxon>
        <taxon>Beloniformes</taxon>
        <taxon>Adrianichthyidae</taxon>
        <taxon>Oryziinae</taxon>
        <taxon>Oryzias</taxon>
    </lineage>
</organism>
<keyword evidence="8" id="KW-0325">Glycoprotein</keyword>
<dbReference type="Proteomes" id="UP000265200">
    <property type="component" value="Chromosome 2"/>
</dbReference>
<evidence type="ECO:0000259" key="11">
    <source>
        <dbReference type="SMART" id="SM01360"/>
    </source>
</evidence>
<evidence type="ECO:0000256" key="2">
    <source>
        <dbReference type="ARBA" id="ARBA00010952"/>
    </source>
</evidence>
<feature type="transmembrane region" description="Helical" evidence="9">
    <location>
        <begin position="244"/>
        <end position="267"/>
    </location>
</feature>
<proteinExistence type="inferred from homology"/>
<dbReference type="InterPro" id="IPR013783">
    <property type="entry name" value="Ig-like_fold"/>
</dbReference>
<dbReference type="InterPro" id="IPR041555">
    <property type="entry name" value="MG3"/>
</dbReference>
<accession>A0A3P9HP95</accession>
<evidence type="ECO:0000313" key="12">
    <source>
        <dbReference type="Ensembl" id="ENSORLP00015009494.1"/>
    </source>
</evidence>
<dbReference type="InterPro" id="IPR019742">
    <property type="entry name" value="MacrogloblnA2_CS"/>
</dbReference>
<keyword evidence="4" id="KW-0646">Protease inhibitor</keyword>
<evidence type="ECO:0000256" key="8">
    <source>
        <dbReference type="ARBA" id="ARBA00023180"/>
    </source>
</evidence>
<dbReference type="Gene3D" id="2.60.40.1940">
    <property type="match status" value="1"/>
</dbReference>
<keyword evidence="9" id="KW-0812">Transmembrane</keyword>
<dbReference type="InterPro" id="IPR001599">
    <property type="entry name" value="Macroglobln_a2"/>
</dbReference>
<dbReference type="Gene3D" id="1.50.10.20">
    <property type="match status" value="1"/>
</dbReference>
<dbReference type="InterPro" id="IPR040839">
    <property type="entry name" value="MG4"/>
</dbReference>
<dbReference type="PANTHER" id="PTHR11412">
    <property type="entry name" value="MACROGLOBULIN / COMPLEMENT"/>
    <property type="match status" value="1"/>
</dbReference>
<dbReference type="Gene3D" id="2.60.40.1930">
    <property type="match status" value="2"/>
</dbReference>
<dbReference type="InterPro" id="IPR009048">
    <property type="entry name" value="A-macroglobulin_rcpt-bd"/>
</dbReference>
<evidence type="ECO:0008006" key="14">
    <source>
        <dbReference type="Google" id="ProtNLM"/>
    </source>
</evidence>
<dbReference type="Ensembl" id="ENSORLT00015015851.1">
    <property type="protein sequence ID" value="ENSORLP00015009494.1"/>
    <property type="gene ID" value="ENSORLG00015010352.1"/>
</dbReference>
<evidence type="ECO:0000256" key="4">
    <source>
        <dbReference type="ARBA" id="ARBA00022690"/>
    </source>
</evidence>
<dbReference type="GO" id="GO:0005615">
    <property type="term" value="C:extracellular space"/>
    <property type="evidence" value="ECO:0007669"/>
    <property type="project" value="InterPro"/>
</dbReference>
<dbReference type="PROSITE" id="PS00477">
    <property type="entry name" value="ALPHA_2_MACROGLOBULIN"/>
    <property type="match status" value="1"/>
</dbReference>
<dbReference type="InterPro" id="IPR014756">
    <property type="entry name" value="Ig_E-set"/>
</dbReference>
<dbReference type="PANTHER" id="PTHR11412:SF160">
    <property type="entry name" value="ALPHA-2-MACROGLOBULIN-LIKE PROTEIN 1"/>
    <property type="match status" value="1"/>
</dbReference>
<dbReference type="CDD" id="cd02897">
    <property type="entry name" value="A2M_2"/>
    <property type="match status" value="1"/>
</dbReference>
<feature type="transmembrane region" description="Helical" evidence="9">
    <location>
        <begin position="214"/>
        <end position="232"/>
    </location>
</feature>
<keyword evidence="9" id="KW-1133">Transmembrane helix</keyword>
<dbReference type="SUPFAM" id="SSF81296">
    <property type="entry name" value="E set domains"/>
    <property type="match status" value="1"/>
</dbReference>
<dbReference type="GO" id="GO:0007399">
    <property type="term" value="P:nervous system development"/>
    <property type="evidence" value="ECO:0007669"/>
    <property type="project" value="UniProtKB-ARBA"/>
</dbReference>
<reference evidence="12" key="4">
    <citation type="submission" date="2025-09" db="UniProtKB">
        <authorList>
            <consortium name="Ensembl"/>
        </authorList>
    </citation>
    <scope>IDENTIFICATION</scope>
    <source>
        <strain evidence="12">HSOK</strain>
    </source>
</reference>
<dbReference type="SMART" id="SM01419">
    <property type="entry name" value="Thiol-ester_cl"/>
    <property type="match status" value="1"/>
</dbReference>
<dbReference type="InterPro" id="IPR011625">
    <property type="entry name" value="A2M_N_BRD"/>
</dbReference>
<comment type="subcellular location">
    <subcellularLocation>
        <location evidence="1">Secreted</location>
    </subcellularLocation>
</comment>
<protein>
    <recommendedName>
        <fullName evidence="14">Alpha-2-macroglobulin domain-containing protein</fullName>
    </recommendedName>
</protein>
<dbReference type="Gene3D" id="2.20.130.20">
    <property type="match status" value="1"/>
</dbReference>
<reference key="1">
    <citation type="journal article" date="2007" name="Nature">
        <title>The medaka draft genome and insights into vertebrate genome evolution.</title>
        <authorList>
            <person name="Kasahara M."/>
            <person name="Naruse K."/>
            <person name="Sasaki S."/>
            <person name="Nakatani Y."/>
            <person name="Qu W."/>
            <person name="Ahsan B."/>
            <person name="Yamada T."/>
            <person name="Nagayasu Y."/>
            <person name="Doi K."/>
            <person name="Kasai Y."/>
            <person name="Jindo T."/>
            <person name="Kobayashi D."/>
            <person name="Shimada A."/>
            <person name="Toyoda A."/>
            <person name="Kuroki Y."/>
            <person name="Fujiyama A."/>
            <person name="Sasaki T."/>
            <person name="Shimizu A."/>
            <person name="Asakawa S."/>
            <person name="Shimizu N."/>
            <person name="Hashimoto S."/>
            <person name="Yang J."/>
            <person name="Lee Y."/>
            <person name="Matsushima K."/>
            <person name="Sugano S."/>
            <person name="Sakaizumi M."/>
            <person name="Narita T."/>
            <person name="Ohishi K."/>
            <person name="Haga S."/>
            <person name="Ohta F."/>
            <person name="Nomoto H."/>
            <person name="Nogata K."/>
            <person name="Morishita T."/>
            <person name="Endo T."/>
            <person name="Shin-I T."/>
            <person name="Takeda H."/>
            <person name="Morishita S."/>
            <person name="Kohara Y."/>
        </authorList>
    </citation>
    <scope>NUCLEOTIDE SEQUENCE [LARGE SCALE GENOMIC DNA]</scope>
    <source>
        <strain>Hd-rR</strain>
    </source>
</reference>
<dbReference type="InterPro" id="IPR047565">
    <property type="entry name" value="Alpha-macroglob_thiol-ester_cl"/>
</dbReference>
<dbReference type="GO" id="GO:0004867">
    <property type="term" value="F:serine-type endopeptidase inhibitor activity"/>
    <property type="evidence" value="ECO:0007669"/>
    <property type="project" value="UniProtKB-KW"/>
</dbReference>
<dbReference type="AlphaFoldDB" id="A0A3P9HP95"/>
<reference evidence="12" key="3">
    <citation type="submission" date="2025-08" db="UniProtKB">
        <authorList>
            <consortium name="Ensembl"/>
        </authorList>
    </citation>
    <scope>IDENTIFICATION</scope>
    <source>
        <strain evidence="12">HSOK</strain>
    </source>
</reference>
<dbReference type="SUPFAM" id="SSF48239">
    <property type="entry name" value="Terpenoid cyclases/Protein prenyltransferases"/>
    <property type="match status" value="1"/>
</dbReference>
<evidence type="ECO:0000259" key="10">
    <source>
        <dbReference type="SMART" id="SM01359"/>
    </source>
</evidence>
<feature type="domain" description="Alpha-2-macroglobulin" evidence="11">
    <location>
        <begin position="537"/>
        <end position="626"/>
    </location>
</feature>
<dbReference type="SUPFAM" id="SSF49410">
    <property type="entry name" value="Alpha-macroglobulin receptor domain"/>
    <property type="match status" value="1"/>
</dbReference>
<dbReference type="InterPro" id="IPR011626">
    <property type="entry name" value="Alpha-macroglobulin_TED"/>
</dbReference>
<evidence type="ECO:0000256" key="7">
    <source>
        <dbReference type="ARBA" id="ARBA00023157"/>
    </source>
</evidence>
<keyword evidence="3" id="KW-0964">Secreted</keyword>
<keyword evidence="7" id="KW-1015">Disulfide bond</keyword>
<keyword evidence="5" id="KW-0732">Signal</keyword>
<evidence type="ECO:0000256" key="3">
    <source>
        <dbReference type="ARBA" id="ARBA00022525"/>
    </source>
</evidence>
<dbReference type="Pfam" id="PF00207">
    <property type="entry name" value="A2M"/>
    <property type="match status" value="1"/>
</dbReference>
<dbReference type="Pfam" id="PF17789">
    <property type="entry name" value="MG4"/>
    <property type="match status" value="1"/>
</dbReference>
<evidence type="ECO:0000256" key="5">
    <source>
        <dbReference type="ARBA" id="ARBA00022729"/>
    </source>
</evidence>
<dbReference type="SMART" id="SM01360">
    <property type="entry name" value="A2M"/>
    <property type="match status" value="1"/>
</dbReference>